<feature type="active site" description="Proton donor/acceptor" evidence="3">
    <location>
        <position position="272"/>
    </location>
</feature>
<reference evidence="5" key="1">
    <citation type="journal article" date="2020" name="Stud. Mycol.">
        <title>101 Dothideomycetes genomes: a test case for predicting lifestyles and emergence of pathogens.</title>
        <authorList>
            <person name="Haridas S."/>
            <person name="Albert R."/>
            <person name="Binder M."/>
            <person name="Bloem J."/>
            <person name="Labutti K."/>
            <person name="Salamov A."/>
            <person name="Andreopoulos B."/>
            <person name="Baker S."/>
            <person name="Barry K."/>
            <person name="Bills G."/>
            <person name="Bluhm B."/>
            <person name="Cannon C."/>
            <person name="Castanera R."/>
            <person name="Culley D."/>
            <person name="Daum C."/>
            <person name="Ezra D."/>
            <person name="Gonzalez J."/>
            <person name="Henrissat B."/>
            <person name="Kuo A."/>
            <person name="Liang C."/>
            <person name="Lipzen A."/>
            <person name="Lutzoni F."/>
            <person name="Magnuson J."/>
            <person name="Mondo S."/>
            <person name="Nolan M."/>
            <person name="Ohm R."/>
            <person name="Pangilinan J."/>
            <person name="Park H.-J."/>
            <person name="Ramirez L."/>
            <person name="Alfaro M."/>
            <person name="Sun H."/>
            <person name="Tritt A."/>
            <person name="Yoshinaga Y."/>
            <person name="Zwiers L.-H."/>
            <person name="Turgeon B."/>
            <person name="Goodwin S."/>
            <person name="Spatafora J."/>
            <person name="Crous P."/>
            <person name="Grigoriev I."/>
        </authorList>
    </citation>
    <scope>NUCLEOTIDE SEQUENCE</scope>
    <source>
        <strain evidence="5">SCOH1-5</strain>
    </source>
</reference>
<evidence type="ECO:0000256" key="4">
    <source>
        <dbReference type="PIRSR" id="PIRSR038994-3"/>
    </source>
</evidence>
<name>A0A6A6FNI0_9PEZI</name>
<dbReference type="AlphaFoldDB" id="A0A6A6FNI0"/>
<gene>
    <name evidence="5" type="ORF">CERZMDRAFT_110537</name>
</gene>
<feature type="binding site" evidence="4">
    <location>
        <position position="223"/>
    </location>
    <ligand>
        <name>Zn(2+)</name>
        <dbReference type="ChEBI" id="CHEBI:29105"/>
    </ligand>
</feature>
<dbReference type="PANTHER" id="PTHR11113:SF4">
    <property type="entry name" value="N-ACETYLGLUCOSAMINE-6-PHOSPHATE DEACETYLASE"/>
    <property type="match status" value="1"/>
</dbReference>
<evidence type="ECO:0000256" key="1">
    <source>
        <dbReference type="ARBA" id="ARBA00022801"/>
    </source>
</evidence>
<sequence length="373" mass="40284">MSQTTFINARLCRHGVLVANERLVVSSETGTILPNISYEEGDIIDLDEAIIAPGYIELQTNGVKGFHFTNFENETQYAEKLDQAARFLATTGVTGFYPTIPTVPIPHYHELLPNLKPRPVPNGATILGAHVEGPYLHPSKKGAHTASLFLPATNPPEEIYGTSYSSSQKIIKLLTLAPELPYSDSLIHTLTTQQNITVSLGHSSATYPQGLSALSAGATCLTHVLNAMTPLHHRDPVTLLYRSSPSKCILITDSIELLGLPDGTYPGNSQIDTLQTKVGSKVVKTGSDTLIGGCATLDLCVRNLMQWAGISVAEAVRCVTENVVGLMKDETRGKLEVGRRGDLVVLDDGGNVLQTWIGGRKVWEKQEDGTSED</sequence>
<organism evidence="5 6">
    <name type="scientific">Cercospora zeae-maydis SCOH1-5</name>
    <dbReference type="NCBI Taxonomy" id="717836"/>
    <lineage>
        <taxon>Eukaryota</taxon>
        <taxon>Fungi</taxon>
        <taxon>Dikarya</taxon>
        <taxon>Ascomycota</taxon>
        <taxon>Pezizomycotina</taxon>
        <taxon>Dothideomycetes</taxon>
        <taxon>Dothideomycetidae</taxon>
        <taxon>Mycosphaerellales</taxon>
        <taxon>Mycosphaerellaceae</taxon>
        <taxon>Cercospora</taxon>
    </lineage>
</organism>
<dbReference type="OrthoDB" id="10264777at2759"/>
<dbReference type="InterPro" id="IPR011059">
    <property type="entry name" value="Metal-dep_hydrolase_composite"/>
</dbReference>
<dbReference type="EC" id="3.5.1.25" evidence="2"/>
<comment type="cofactor">
    <cofactor evidence="4">
        <name>a divalent metal cation</name>
        <dbReference type="ChEBI" id="CHEBI:60240"/>
    </cofactor>
    <text evidence="4">Binds 1 divalent metal cation per subunit.</text>
</comment>
<keyword evidence="4" id="KW-0479">Metal-binding</keyword>
<dbReference type="SUPFAM" id="SSF51338">
    <property type="entry name" value="Composite domain of metallo-dependent hydrolases"/>
    <property type="match status" value="1"/>
</dbReference>
<keyword evidence="1 2" id="KW-0378">Hydrolase</keyword>
<proteinExistence type="inferred from homology"/>
<dbReference type="GO" id="GO:0006046">
    <property type="term" value="P:N-acetylglucosamine catabolic process"/>
    <property type="evidence" value="ECO:0007669"/>
    <property type="project" value="TreeGrafter"/>
</dbReference>
<dbReference type="Proteomes" id="UP000799539">
    <property type="component" value="Unassembled WGS sequence"/>
</dbReference>
<evidence type="ECO:0000313" key="6">
    <source>
        <dbReference type="Proteomes" id="UP000799539"/>
    </source>
</evidence>
<evidence type="ECO:0000256" key="3">
    <source>
        <dbReference type="PIRSR" id="PIRSR038994-1"/>
    </source>
</evidence>
<dbReference type="PIRSF" id="PIRSF038994">
    <property type="entry name" value="NagA"/>
    <property type="match status" value="1"/>
</dbReference>
<accession>A0A6A6FNI0</accession>
<comment type="similarity">
    <text evidence="2">Belongs to the metallo-dependent hydrolases superfamily. NagA family.</text>
</comment>
<dbReference type="Gene3D" id="3.20.20.140">
    <property type="entry name" value="Metal-dependent hydrolases"/>
    <property type="match status" value="2"/>
</dbReference>
<dbReference type="InterPro" id="IPR003764">
    <property type="entry name" value="GlcNAc_6-P_deAcase"/>
</dbReference>
<evidence type="ECO:0000313" key="5">
    <source>
        <dbReference type="EMBL" id="KAF2215025.1"/>
    </source>
</evidence>
<protein>
    <recommendedName>
        <fullName evidence="2">N-acetylglucosamine-6-phosphate deacetylase</fullName>
        <ecNumber evidence="2">3.5.1.25</ecNumber>
    </recommendedName>
</protein>
<dbReference type="SUPFAM" id="SSF51556">
    <property type="entry name" value="Metallo-dependent hydrolases"/>
    <property type="match status" value="1"/>
</dbReference>
<keyword evidence="6" id="KW-1185">Reference proteome</keyword>
<dbReference type="GO" id="GO:0046872">
    <property type="term" value="F:metal ion binding"/>
    <property type="evidence" value="ECO:0007669"/>
    <property type="project" value="UniProtKB-KW"/>
</dbReference>
<keyword evidence="2" id="KW-0119">Carbohydrate metabolism</keyword>
<feature type="binding site" evidence="4">
    <location>
        <position position="132"/>
    </location>
    <ligand>
        <name>Zn(2+)</name>
        <dbReference type="ChEBI" id="CHEBI:29105"/>
    </ligand>
</feature>
<evidence type="ECO:0000256" key="2">
    <source>
        <dbReference type="PIRNR" id="PIRNR038994"/>
    </source>
</evidence>
<comment type="catalytic activity">
    <reaction evidence="2">
        <text>N-acetyl-D-glucosamine 6-phosphate + H2O = D-glucosamine 6-phosphate + acetate</text>
        <dbReference type="Rhea" id="RHEA:22936"/>
        <dbReference type="ChEBI" id="CHEBI:15377"/>
        <dbReference type="ChEBI" id="CHEBI:30089"/>
        <dbReference type="ChEBI" id="CHEBI:57513"/>
        <dbReference type="ChEBI" id="CHEBI:58725"/>
        <dbReference type="EC" id="3.5.1.25"/>
    </reaction>
</comment>
<dbReference type="EMBL" id="ML992667">
    <property type="protein sequence ID" value="KAF2215025.1"/>
    <property type="molecule type" value="Genomic_DNA"/>
</dbReference>
<dbReference type="PANTHER" id="PTHR11113">
    <property type="entry name" value="N-ACETYLGLUCOSAMINE-6-PHOSPHATE DEACETYLASE"/>
    <property type="match status" value="1"/>
</dbReference>
<feature type="binding site" evidence="4">
    <location>
        <position position="202"/>
    </location>
    <ligand>
        <name>Zn(2+)</name>
        <dbReference type="ChEBI" id="CHEBI:29105"/>
    </ligand>
</feature>
<dbReference type="GO" id="GO:0008448">
    <property type="term" value="F:N-acetylglucosamine-6-phosphate deacetylase activity"/>
    <property type="evidence" value="ECO:0007669"/>
    <property type="project" value="UniProtKB-UniRule"/>
</dbReference>
<dbReference type="InterPro" id="IPR032466">
    <property type="entry name" value="Metal_Hydrolase"/>
</dbReference>